<dbReference type="Proteomes" id="UP000197768">
    <property type="component" value="Unassembled WGS sequence"/>
</dbReference>
<proteinExistence type="predicted"/>
<gene>
    <name evidence="1" type="ORF">BWK59_14390</name>
</gene>
<organism evidence="1 2">
    <name type="scientific">Flavobacterium davisii</name>
    <dbReference type="NCBI Taxonomy" id="2906077"/>
    <lineage>
        <taxon>Bacteria</taxon>
        <taxon>Pseudomonadati</taxon>
        <taxon>Bacteroidota</taxon>
        <taxon>Flavobacteriia</taxon>
        <taxon>Flavobacteriales</taxon>
        <taxon>Flavobacteriaceae</taxon>
        <taxon>Flavobacterium</taxon>
    </lineage>
</organism>
<reference evidence="1 2" key="1">
    <citation type="journal article" date="2017" name="Infect. Genet. Evol.">
        <title>Comparative genome analysis of fish pathogen Flavobacterium columnare reveals extensive sequence diversity within the species.</title>
        <authorList>
            <person name="Kayansamruaj P."/>
            <person name="Dong H.T."/>
            <person name="Hirono I."/>
            <person name="Kondo H."/>
            <person name="Senapin S."/>
            <person name="Rodkhum C."/>
        </authorList>
    </citation>
    <scope>NUCLEOTIDE SEQUENCE [LARGE SCALE GENOMIC DNA]</scope>
    <source>
        <strain evidence="1 2">1215</strain>
    </source>
</reference>
<name>A0A246GF20_9FLAO</name>
<dbReference type="AlphaFoldDB" id="A0A246GF20"/>
<comment type="caution">
    <text evidence="1">The sequence shown here is derived from an EMBL/GenBank/DDBJ whole genome shotgun (WGS) entry which is preliminary data.</text>
</comment>
<protein>
    <submittedName>
        <fullName evidence="1">Uncharacterized protein</fullName>
    </submittedName>
</protein>
<dbReference type="PROSITE" id="PS51257">
    <property type="entry name" value="PROKAR_LIPOPROTEIN"/>
    <property type="match status" value="1"/>
</dbReference>
<dbReference type="EMBL" id="MTCZ01000282">
    <property type="protein sequence ID" value="OWP82714.1"/>
    <property type="molecule type" value="Genomic_DNA"/>
</dbReference>
<sequence>MRVAFILLIVLSISCKSTNNVLEANNKLYGEYILDSDKIFQAFSEMNYHSIILNSDSTYILKKAKIKFTPSIEQCEIASRGKWSLLSNNVLKIKSEDKYLKQKGFNYEIKKENKLSQDSLYIKINLPAGSDELPIKYSFYFNSNVSKSIETQKTFIAIPKSKHLKTKKLNLINNNKIDFSINTNVSGTYLYKSRILFKIFEEDIDTEKTNYLTITLPYFDRCFLEFEPFNNDLIYIKNNNQLFWKGSTWKK</sequence>
<evidence type="ECO:0000313" key="2">
    <source>
        <dbReference type="Proteomes" id="UP000197768"/>
    </source>
</evidence>
<dbReference type="RefSeq" id="WP_088394978.1">
    <property type="nucleotide sequence ID" value="NZ_MTCZ01000282.1"/>
</dbReference>
<accession>A0A246GF20</accession>
<evidence type="ECO:0000313" key="1">
    <source>
        <dbReference type="EMBL" id="OWP82714.1"/>
    </source>
</evidence>